<comment type="caution">
    <text evidence="1">The sequence shown here is derived from an EMBL/GenBank/DDBJ whole genome shotgun (WGS) entry which is preliminary data.</text>
</comment>
<keyword evidence="1" id="KW-0489">Methyltransferase</keyword>
<evidence type="ECO:0000313" key="1">
    <source>
        <dbReference type="EMBL" id="KAI4863112.1"/>
    </source>
</evidence>
<evidence type="ECO:0000313" key="2">
    <source>
        <dbReference type="Proteomes" id="UP001497700"/>
    </source>
</evidence>
<keyword evidence="2" id="KW-1185">Reference proteome</keyword>
<gene>
    <name evidence="1" type="ORF">F4820DRAFT_388067</name>
</gene>
<organism evidence="1 2">
    <name type="scientific">Hypoxylon rubiginosum</name>
    <dbReference type="NCBI Taxonomy" id="110542"/>
    <lineage>
        <taxon>Eukaryota</taxon>
        <taxon>Fungi</taxon>
        <taxon>Dikarya</taxon>
        <taxon>Ascomycota</taxon>
        <taxon>Pezizomycotina</taxon>
        <taxon>Sordariomycetes</taxon>
        <taxon>Xylariomycetidae</taxon>
        <taxon>Xylariales</taxon>
        <taxon>Hypoxylaceae</taxon>
        <taxon>Hypoxylon</taxon>
    </lineage>
</organism>
<sequence length="306" mass="34529">MSRPDQSREATTAPPLINANPQLQSYYYSLESRLGYRLLLGGTRHFGYWERDTYWPFPLSKGLRSMEDKLAEALALPPGSRVLDAGCGIGHVALRMAEAHGLRVDAVDVVDHHVAKARRNAERSGLPPDAVRMRKMDYHHLEPFAASSLDGVYTMETFVHATDPAAVLAGFYRVLRPGGRLAQFEYDHDALDSAPPDIADCMVKVNEYAAMPMNARSHPGVYRRMLEEAGFEDVVVRDYSENIRPMTRIFFLLAIVPYFFVRLLRLERYFINTIAGVESYRGRRHWHYVAISATKPGGPVEASKSK</sequence>
<dbReference type="Proteomes" id="UP001497700">
    <property type="component" value="Unassembled WGS sequence"/>
</dbReference>
<protein>
    <submittedName>
        <fullName evidence="1">S-adenosyl-L-methionine-dependent methyltransferase</fullName>
    </submittedName>
</protein>
<accession>A0ACB9YV79</accession>
<name>A0ACB9YV79_9PEZI</name>
<keyword evidence="1" id="KW-0808">Transferase</keyword>
<reference evidence="1 2" key="1">
    <citation type="journal article" date="2022" name="New Phytol.">
        <title>Ecological generalism drives hyperdiversity of secondary metabolite gene clusters in xylarialean endophytes.</title>
        <authorList>
            <person name="Franco M.E.E."/>
            <person name="Wisecaver J.H."/>
            <person name="Arnold A.E."/>
            <person name="Ju Y.M."/>
            <person name="Slot J.C."/>
            <person name="Ahrendt S."/>
            <person name="Moore L.P."/>
            <person name="Eastman K.E."/>
            <person name="Scott K."/>
            <person name="Konkel Z."/>
            <person name="Mondo S.J."/>
            <person name="Kuo A."/>
            <person name="Hayes R.D."/>
            <person name="Haridas S."/>
            <person name="Andreopoulos B."/>
            <person name="Riley R."/>
            <person name="LaButti K."/>
            <person name="Pangilinan J."/>
            <person name="Lipzen A."/>
            <person name="Amirebrahimi M."/>
            <person name="Yan J."/>
            <person name="Adam C."/>
            <person name="Keymanesh K."/>
            <person name="Ng V."/>
            <person name="Louie K."/>
            <person name="Northen T."/>
            <person name="Drula E."/>
            <person name="Henrissat B."/>
            <person name="Hsieh H.M."/>
            <person name="Youens-Clark K."/>
            <person name="Lutzoni F."/>
            <person name="Miadlikowska J."/>
            <person name="Eastwood D.C."/>
            <person name="Hamelin R.C."/>
            <person name="Grigoriev I.V."/>
            <person name="U'Ren J.M."/>
        </authorList>
    </citation>
    <scope>NUCLEOTIDE SEQUENCE [LARGE SCALE GENOMIC DNA]</scope>
    <source>
        <strain evidence="1 2">CBS 119005</strain>
    </source>
</reference>
<proteinExistence type="predicted"/>
<dbReference type="EMBL" id="MU393511">
    <property type="protein sequence ID" value="KAI4863112.1"/>
    <property type="molecule type" value="Genomic_DNA"/>
</dbReference>